<reference evidence="2" key="1">
    <citation type="submission" date="2020-11" db="EMBL/GenBank/DDBJ databases">
        <authorList>
            <consortium name="DOE Joint Genome Institute"/>
            <person name="Ahrendt S."/>
            <person name="Riley R."/>
            <person name="Andreopoulos W."/>
            <person name="Labutti K."/>
            <person name="Pangilinan J."/>
            <person name="Ruiz-Duenas F.J."/>
            <person name="Barrasa J.M."/>
            <person name="Sanchez-Garcia M."/>
            <person name="Camarero S."/>
            <person name="Miyauchi S."/>
            <person name="Serrano A."/>
            <person name="Linde D."/>
            <person name="Babiker R."/>
            <person name="Drula E."/>
            <person name="Ayuso-Fernandez I."/>
            <person name="Pacheco R."/>
            <person name="Padilla G."/>
            <person name="Ferreira P."/>
            <person name="Barriuso J."/>
            <person name="Kellner H."/>
            <person name="Castanera R."/>
            <person name="Alfaro M."/>
            <person name="Ramirez L."/>
            <person name="Pisabarro A.G."/>
            <person name="Kuo A."/>
            <person name="Tritt A."/>
            <person name="Lipzen A."/>
            <person name="He G."/>
            <person name="Yan M."/>
            <person name="Ng V."/>
            <person name="Cullen D."/>
            <person name="Martin F."/>
            <person name="Rosso M.-N."/>
            <person name="Henrissat B."/>
            <person name="Hibbett D."/>
            <person name="Martinez A.T."/>
            <person name="Grigoriev I.V."/>
        </authorList>
    </citation>
    <scope>NUCLEOTIDE SEQUENCE</scope>
    <source>
        <strain evidence="2">CIRM-BRFM 674</strain>
    </source>
</reference>
<evidence type="ECO:0000313" key="3">
    <source>
        <dbReference type="Proteomes" id="UP000807469"/>
    </source>
</evidence>
<name>A0A9P5ZFJ4_9AGAR</name>
<evidence type="ECO:0000256" key="1">
    <source>
        <dbReference type="SAM" id="Phobius"/>
    </source>
</evidence>
<dbReference type="AlphaFoldDB" id="A0A9P5ZFJ4"/>
<organism evidence="2 3">
    <name type="scientific">Pholiota conissans</name>
    <dbReference type="NCBI Taxonomy" id="109636"/>
    <lineage>
        <taxon>Eukaryota</taxon>
        <taxon>Fungi</taxon>
        <taxon>Dikarya</taxon>
        <taxon>Basidiomycota</taxon>
        <taxon>Agaricomycotina</taxon>
        <taxon>Agaricomycetes</taxon>
        <taxon>Agaricomycetidae</taxon>
        <taxon>Agaricales</taxon>
        <taxon>Agaricineae</taxon>
        <taxon>Strophariaceae</taxon>
        <taxon>Pholiota</taxon>
    </lineage>
</organism>
<gene>
    <name evidence="2" type="ORF">BDN70DRAFT_18181</name>
</gene>
<evidence type="ECO:0000313" key="2">
    <source>
        <dbReference type="EMBL" id="KAF9486512.1"/>
    </source>
</evidence>
<keyword evidence="1" id="KW-0812">Transmembrane</keyword>
<keyword evidence="1" id="KW-0472">Membrane</keyword>
<feature type="transmembrane region" description="Helical" evidence="1">
    <location>
        <begin position="79"/>
        <end position="102"/>
    </location>
</feature>
<proteinExistence type="predicted"/>
<sequence length="107" mass="12027">MESKASCTLATLRVTGPCWHEWLSEEAVKADAGDRRKEGEGERLAWDEDWVGRGWALEEENSRPDNEGKQAMLSEFETLVSMLFIKFALVLHLVPLLSVATIKPTLP</sequence>
<dbReference type="Proteomes" id="UP000807469">
    <property type="component" value="Unassembled WGS sequence"/>
</dbReference>
<comment type="caution">
    <text evidence="2">The sequence shown here is derived from an EMBL/GenBank/DDBJ whole genome shotgun (WGS) entry which is preliminary data.</text>
</comment>
<dbReference type="EMBL" id="MU155130">
    <property type="protein sequence ID" value="KAF9486512.1"/>
    <property type="molecule type" value="Genomic_DNA"/>
</dbReference>
<protein>
    <submittedName>
        <fullName evidence="2">Uncharacterized protein</fullName>
    </submittedName>
</protein>
<keyword evidence="3" id="KW-1185">Reference proteome</keyword>
<keyword evidence="1" id="KW-1133">Transmembrane helix</keyword>
<accession>A0A9P5ZFJ4</accession>